<dbReference type="EMBL" id="SOCP01000013">
    <property type="protein sequence ID" value="TDV44869.1"/>
    <property type="molecule type" value="Genomic_DNA"/>
</dbReference>
<comment type="caution">
    <text evidence="2">The sequence shown here is derived from an EMBL/GenBank/DDBJ whole genome shotgun (WGS) entry which is preliminary data.</text>
</comment>
<dbReference type="Gene3D" id="1.25.40.10">
    <property type="entry name" value="Tetratricopeptide repeat domain"/>
    <property type="match status" value="2"/>
</dbReference>
<dbReference type="InterPro" id="IPR027417">
    <property type="entry name" value="P-loop_NTPase"/>
</dbReference>
<dbReference type="SUPFAM" id="SSF52540">
    <property type="entry name" value="P-loop containing nucleoside triphosphate hydrolases"/>
    <property type="match status" value="1"/>
</dbReference>
<dbReference type="RefSeq" id="WP_208297833.1">
    <property type="nucleotide sequence ID" value="NZ_SOCP01000013.1"/>
</dbReference>
<dbReference type="Proteomes" id="UP000294927">
    <property type="component" value="Unassembled WGS sequence"/>
</dbReference>
<dbReference type="SMART" id="SM00382">
    <property type="entry name" value="AAA"/>
    <property type="match status" value="1"/>
</dbReference>
<gene>
    <name evidence="2" type="ORF">CLV71_113128</name>
</gene>
<evidence type="ECO:0000313" key="2">
    <source>
        <dbReference type="EMBL" id="TDV44869.1"/>
    </source>
</evidence>
<feature type="domain" description="AAA+ ATPase" evidence="1">
    <location>
        <begin position="115"/>
        <end position="228"/>
    </location>
</feature>
<evidence type="ECO:0000313" key="3">
    <source>
        <dbReference type="Proteomes" id="UP000294927"/>
    </source>
</evidence>
<proteinExistence type="predicted"/>
<evidence type="ECO:0000259" key="1">
    <source>
        <dbReference type="SMART" id="SM00382"/>
    </source>
</evidence>
<keyword evidence="3" id="KW-1185">Reference proteome</keyword>
<accession>A0A4R7V611</accession>
<dbReference type="InterPro" id="IPR011990">
    <property type="entry name" value="TPR-like_helical_dom_sf"/>
</dbReference>
<dbReference type="InterPro" id="IPR003593">
    <property type="entry name" value="AAA+_ATPase"/>
</dbReference>
<sequence length="683" mass="73989">MRFLRRWWSRLRGWWVLTAAAAAAAVLSAVARLYTGTTAAVAIAVGLAVVGVLADRGRTQLSASRPAPGLLITRVDRLTDPLRLGVHRAAALEGDQVPPFVPRDLLPEFVAALGRGGFVLVVGDSTAGKTRLAYEAMRLCLPRHVCVAPDGPDTLRAALGAAKVNRPSVLWLDDLDRYLGVGGLTRTDMPNTLVLATMRTHERERLSHRNDAARNHLDRRLARAGRELLDVVTTEIHLDRMWTERELSAAADNGDPRIARAVVAAERHGIAEQLAAGPELARELRDALDTRARGAALVTAAIDLRRAGCHRPVPLEVLRTLHESYLRPGVRPEPWEAALAWATEPLHATSSLLEPVPDGYLAFDYLLDRTDPIPDAVWTAIVEFASPVELLEVAAEAAFVGKHDFLRAGYAKALAHEDFMVAAQLAEELGSVGFDEEAVELLGALVAAAGDAITDEQRLRIGHMRIWLTGQVFGGRGEPERAFAMARELVAECIELYGATAVDTLQARLIMARNTSDPEEALRESRAVMADATRHLGAGHGITFQARFEEAVWVREVEGPEEAAGLYQALLDDADNTTVAPGLYVDAQWNLGGSLLSAGEARGAAAVLEVAVENALLLNGPDHVATFEIQLTYLRALDADNRVDDALELAGQLAQNTERVLGHDHPTTAEAWLAVDRLTDRRA</sequence>
<organism evidence="2 3">
    <name type="scientific">Actinophytocola oryzae</name>
    <dbReference type="NCBI Taxonomy" id="502181"/>
    <lineage>
        <taxon>Bacteria</taxon>
        <taxon>Bacillati</taxon>
        <taxon>Actinomycetota</taxon>
        <taxon>Actinomycetes</taxon>
        <taxon>Pseudonocardiales</taxon>
        <taxon>Pseudonocardiaceae</taxon>
    </lineage>
</organism>
<name>A0A4R7V611_9PSEU</name>
<dbReference type="AlphaFoldDB" id="A0A4R7V611"/>
<reference evidence="2 3" key="1">
    <citation type="submission" date="2019-03" db="EMBL/GenBank/DDBJ databases">
        <title>Genomic Encyclopedia of Archaeal and Bacterial Type Strains, Phase II (KMG-II): from individual species to whole genera.</title>
        <authorList>
            <person name="Goeker M."/>
        </authorList>
    </citation>
    <scope>NUCLEOTIDE SEQUENCE [LARGE SCALE GENOMIC DNA]</scope>
    <source>
        <strain evidence="2 3">DSM 45499</strain>
    </source>
</reference>
<protein>
    <recommendedName>
        <fullName evidence="1">AAA+ ATPase domain-containing protein</fullName>
    </recommendedName>
</protein>